<evidence type="ECO:0000313" key="5">
    <source>
        <dbReference type="Proteomes" id="UP000078576"/>
    </source>
</evidence>
<sequence>MDMNNNNNNNNNNNHNINNTNMDDSAMMRYLLGKYGLTDLVGMMRSMAANEQGAIMPPATSSSNSHIAMAFEANPSPISFSDASSITGSLYSTCSDTSSFHSLSLAPSPASNHNVMPGHNGAQTSSVRSIGRKVVRRAAGASKRSNLGGIGSAWGNKKTEPFECPFCGERGITVEIKRKNDLKRHFHEFHTNHSVWTCATAGCGLPFEWKSAYTNHLKSCHQGVGPLPDDAMNKTCPQVVFACGFVDCKRIFEAQSDEDADKKAHEYFAHVADHFDGDGLTHRDWSYSARFRNLMRQSPVDEAWKRRVKLSSESPTWQALSSFTLRKMLECRHIPDVQQFVQCASALGYAKKGTPTALPPGFFIPIRGSCQMASVNHRTDRSQTAIDQQLQQQHQQHTVDIPDFSPFETPLPTFPKVEEDATSMSKISMVPAQMNFTPHSLPPDATAWTTPHDPQSAITAPQDLSNTSFLFLDPDDSIITTPNVAHMPLPTAPTNSFGYWTDLLAHQNGYGSMPSSMLGPDDHQQHHQQMHQQVHPMHQQHYTTSRAPDPPIGSNMQQGQQQQQGSAAAQKRRWSMRTSSSGRTVVPLRDSAQGVPYRDSTITNNTDSRPGSIMSSVFHFGGS</sequence>
<dbReference type="GO" id="GO:0008270">
    <property type="term" value="F:zinc ion binding"/>
    <property type="evidence" value="ECO:0007669"/>
    <property type="project" value="UniProtKB-KW"/>
</dbReference>
<keyword evidence="1" id="KW-0863">Zinc-finger</keyword>
<feature type="region of interest" description="Disordered" evidence="2">
    <location>
        <begin position="512"/>
        <end position="623"/>
    </location>
</feature>
<dbReference type="EMBL" id="KN714684">
    <property type="protein sequence ID" value="KUI55938.1"/>
    <property type="molecule type" value="Genomic_DNA"/>
</dbReference>
<evidence type="ECO:0000256" key="2">
    <source>
        <dbReference type="SAM" id="MobiDB-lite"/>
    </source>
</evidence>
<evidence type="ECO:0000259" key="3">
    <source>
        <dbReference type="PROSITE" id="PS50157"/>
    </source>
</evidence>
<dbReference type="SMART" id="SM00355">
    <property type="entry name" value="ZnF_C2H2"/>
    <property type="match status" value="2"/>
</dbReference>
<organism evidence="4 5">
    <name type="scientific">Cytospora mali</name>
    <name type="common">Apple Valsa canker fungus</name>
    <name type="synonym">Valsa mali</name>
    <dbReference type="NCBI Taxonomy" id="578113"/>
    <lineage>
        <taxon>Eukaryota</taxon>
        <taxon>Fungi</taxon>
        <taxon>Dikarya</taxon>
        <taxon>Ascomycota</taxon>
        <taxon>Pezizomycotina</taxon>
        <taxon>Sordariomycetes</taxon>
        <taxon>Sordariomycetidae</taxon>
        <taxon>Diaporthales</taxon>
        <taxon>Cytosporaceae</taxon>
        <taxon>Cytospora</taxon>
    </lineage>
</organism>
<gene>
    <name evidence="4" type="ORF">VP1G_03277</name>
</gene>
<keyword evidence="1" id="KW-0862">Zinc</keyword>
<reference evidence="5" key="1">
    <citation type="submission" date="2014-12" db="EMBL/GenBank/DDBJ databases">
        <title>Genome Sequence of Valsa Canker Pathogens Uncovers a Specific Adaption of Colonization on Woody Bark.</title>
        <authorList>
            <person name="Yin Z."/>
            <person name="Liu H."/>
            <person name="Gao X."/>
            <person name="Li Z."/>
            <person name="Song N."/>
            <person name="Ke X."/>
            <person name="Dai Q."/>
            <person name="Wu Y."/>
            <person name="Sun Y."/>
            <person name="Xu J.-R."/>
            <person name="Kang Z.K."/>
            <person name="Wang L."/>
            <person name="Huang L."/>
        </authorList>
    </citation>
    <scope>NUCLEOTIDE SEQUENCE [LARGE SCALE GENOMIC DNA]</scope>
    <source>
        <strain evidence="5">SXYL134</strain>
    </source>
</reference>
<dbReference type="PROSITE" id="PS00028">
    <property type="entry name" value="ZINC_FINGER_C2H2_1"/>
    <property type="match status" value="1"/>
</dbReference>
<feature type="compositionally biased region" description="Low complexity" evidence="2">
    <location>
        <begin position="530"/>
        <end position="541"/>
    </location>
</feature>
<keyword evidence="1" id="KW-0479">Metal-binding</keyword>
<dbReference type="PROSITE" id="PS50157">
    <property type="entry name" value="ZINC_FINGER_C2H2_2"/>
    <property type="match status" value="1"/>
</dbReference>
<dbReference type="InterPro" id="IPR013087">
    <property type="entry name" value="Znf_C2H2_type"/>
</dbReference>
<name>A0A194UWA3_CYTMA</name>
<evidence type="ECO:0000313" key="4">
    <source>
        <dbReference type="EMBL" id="KUI55938.1"/>
    </source>
</evidence>
<evidence type="ECO:0000256" key="1">
    <source>
        <dbReference type="PROSITE-ProRule" id="PRU00042"/>
    </source>
</evidence>
<protein>
    <recommendedName>
        <fullName evidence="3">C2H2-type domain-containing protein</fullName>
    </recommendedName>
</protein>
<proteinExistence type="predicted"/>
<feature type="compositionally biased region" description="Low complexity" evidence="2">
    <location>
        <begin position="557"/>
        <end position="569"/>
    </location>
</feature>
<dbReference type="OrthoDB" id="5208775at2759"/>
<feature type="compositionally biased region" description="Polar residues" evidence="2">
    <location>
        <begin position="600"/>
        <end position="615"/>
    </location>
</feature>
<dbReference type="AlphaFoldDB" id="A0A194UWA3"/>
<feature type="region of interest" description="Disordered" evidence="2">
    <location>
        <begin position="1"/>
        <end position="20"/>
    </location>
</feature>
<accession>A0A194UWA3</accession>
<keyword evidence="5" id="KW-1185">Reference proteome</keyword>
<feature type="domain" description="C2H2-type" evidence="3">
    <location>
        <begin position="196"/>
        <end position="226"/>
    </location>
</feature>
<dbReference type="Gene3D" id="3.30.160.60">
    <property type="entry name" value="Classic Zinc Finger"/>
    <property type="match status" value="1"/>
</dbReference>
<dbReference type="Proteomes" id="UP000078576">
    <property type="component" value="Unassembled WGS sequence"/>
</dbReference>